<protein>
    <submittedName>
        <fullName evidence="2">Plasmid pRiA4b ORF-3 family protein</fullName>
    </submittedName>
</protein>
<dbReference type="AlphaFoldDB" id="A0A502E9X9"/>
<sequence>MKTTRLRAVLRDVEPAVARTVDVPTSTTLPELHQLLQTAFGWTDSHLHQFVTPQDTYGMEIPCEEVWPEDQRDETGARLADLGTEFEYLYDFGDGWTHDIEVLGPGGSTPGSVDGHGACPPEDCGGTGGYAELLDALADPAHPDHEHMRSWVGNRLRPFDRAATDQWVRRVVGEVPESVRLLIDLVADGVKLTPGGRLPRTVVRSMQQHRPHWYPLGRPASIEDDLPPLGALHDLLRDVGLLRLRHGVLAPTRAASDDLAIVRRLRSAFDANTFATEITGLTIGVLAAHGPLPLEELAAQVNQLLGRGWQIGGRPVSPRDVQTAITQQSSIMSVLDLIDNANWRVWTIGASARSLLPGATMLAEVWSNDE</sequence>
<dbReference type="InterPro" id="IPR012912">
    <property type="entry name" value="Plasmid_pRiA4b_Orf3-like"/>
</dbReference>
<dbReference type="SUPFAM" id="SSF159941">
    <property type="entry name" value="MM3350-like"/>
    <property type="match status" value="1"/>
</dbReference>
<evidence type="ECO:0000313" key="2">
    <source>
        <dbReference type="EMBL" id="TPG34187.1"/>
    </source>
</evidence>
<organism evidence="2 3">
    <name type="scientific">Mycolicibacterium hodleri</name>
    <dbReference type="NCBI Taxonomy" id="49897"/>
    <lineage>
        <taxon>Bacteria</taxon>
        <taxon>Bacillati</taxon>
        <taxon>Actinomycetota</taxon>
        <taxon>Actinomycetes</taxon>
        <taxon>Mycobacteriales</taxon>
        <taxon>Mycobacteriaceae</taxon>
        <taxon>Mycolicibacterium</taxon>
    </lineage>
</organism>
<proteinExistence type="predicted"/>
<reference evidence="2 3" key="1">
    <citation type="journal article" date="2019" name="Environ. Microbiol.">
        <title>Species interactions and distinct microbial communities in high Arctic permafrost affected cryosols are associated with the CH4 and CO2 gas fluxes.</title>
        <authorList>
            <person name="Altshuler I."/>
            <person name="Hamel J."/>
            <person name="Turney S."/>
            <person name="Magnuson E."/>
            <person name="Levesque R."/>
            <person name="Greer C."/>
            <person name="Whyte L.G."/>
        </authorList>
    </citation>
    <scope>NUCLEOTIDE SEQUENCE [LARGE SCALE GENOMIC DNA]</scope>
    <source>
        <strain evidence="2 3">S5.20</strain>
    </source>
</reference>
<dbReference type="InterPro" id="IPR024047">
    <property type="entry name" value="MM3350-like_sf"/>
</dbReference>
<comment type="caution">
    <text evidence="2">The sequence shown here is derived from an EMBL/GenBank/DDBJ whole genome shotgun (WGS) entry which is preliminary data.</text>
</comment>
<evidence type="ECO:0000259" key="1">
    <source>
        <dbReference type="Pfam" id="PF07929"/>
    </source>
</evidence>
<dbReference type="Gene3D" id="3.10.290.30">
    <property type="entry name" value="MM3350-like"/>
    <property type="match status" value="1"/>
</dbReference>
<keyword evidence="3" id="KW-1185">Reference proteome</keyword>
<dbReference type="RefSeq" id="WP_140690508.1">
    <property type="nucleotide sequence ID" value="NZ_RCZG01000004.1"/>
</dbReference>
<dbReference type="OrthoDB" id="9816539at2"/>
<feature type="domain" description="Plasmid pRiA4b Orf3-like" evidence="1">
    <location>
        <begin position="4"/>
        <end position="165"/>
    </location>
</feature>
<accession>A0A502E9X9</accession>
<dbReference type="PANTHER" id="PTHR41878">
    <property type="entry name" value="LEXA REPRESSOR-RELATED"/>
    <property type="match status" value="1"/>
</dbReference>
<dbReference type="PANTHER" id="PTHR41878:SF1">
    <property type="entry name" value="TNPR PROTEIN"/>
    <property type="match status" value="1"/>
</dbReference>
<dbReference type="Proteomes" id="UP000320095">
    <property type="component" value="Unassembled WGS sequence"/>
</dbReference>
<evidence type="ECO:0000313" key="3">
    <source>
        <dbReference type="Proteomes" id="UP000320095"/>
    </source>
</evidence>
<dbReference type="EMBL" id="RCZG01000004">
    <property type="protein sequence ID" value="TPG34187.1"/>
    <property type="molecule type" value="Genomic_DNA"/>
</dbReference>
<name>A0A502E9X9_9MYCO</name>
<gene>
    <name evidence="2" type="ORF">EAH80_11315</name>
</gene>
<dbReference type="Pfam" id="PF07929">
    <property type="entry name" value="PRiA4_ORF3"/>
    <property type="match status" value="1"/>
</dbReference>